<evidence type="ECO:0000313" key="2">
    <source>
        <dbReference type="EMBL" id="KAI0306816.1"/>
    </source>
</evidence>
<evidence type="ECO:0000313" key="3">
    <source>
        <dbReference type="Proteomes" id="UP001203297"/>
    </source>
</evidence>
<keyword evidence="3" id="KW-1185">Reference proteome</keyword>
<sequence>MRERIAEGASGTARESKNPGTRVAKSSISLSSSRAVRVQVRAFASTIHGASVALSSTLRRKPSESHFRCLEIWPSSVSLHWISPRKGPVSRRRAGLYSDKGLVNETFDLPDKRKDDEYDNLRYTPSEFGEWGAIRAIEEQARQRSQYQIRKGKCRDVTKDAEGDGLVDRVKEVDEAGEEEEDGMWRSVGIASTARDIPNPLIPWNMYAAYGRACVGRRGVGRVPNTAEPIAASMSRRVRRLN</sequence>
<accession>A0AAD4MAH5</accession>
<feature type="region of interest" description="Disordered" evidence="1">
    <location>
        <begin position="1"/>
        <end position="30"/>
    </location>
</feature>
<dbReference type="AlphaFoldDB" id="A0AAD4MAH5"/>
<organism evidence="2 3">
    <name type="scientific">Multifurca ochricompacta</name>
    <dbReference type="NCBI Taxonomy" id="376703"/>
    <lineage>
        <taxon>Eukaryota</taxon>
        <taxon>Fungi</taxon>
        <taxon>Dikarya</taxon>
        <taxon>Basidiomycota</taxon>
        <taxon>Agaricomycotina</taxon>
        <taxon>Agaricomycetes</taxon>
        <taxon>Russulales</taxon>
        <taxon>Russulaceae</taxon>
        <taxon>Multifurca</taxon>
    </lineage>
</organism>
<dbReference type="EMBL" id="WTXG01000002">
    <property type="protein sequence ID" value="KAI0306816.1"/>
    <property type="molecule type" value="Genomic_DNA"/>
</dbReference>
<gene>
    <name evidence="2" type="ORF">B0F90DRAFT_473378</name>
</gene>
<reference evidence="2" key="1">
    <citation type="journal article" date="2022" name="New Phytol.">
        <title>Evolutionary transition to the ectomycorrhizal habit in the genomes of a hyperdiverse lineage of mushroom-forming fungi.</title>
        <authorList>
            <person name="Looney B."/>
            <person name="Miyauchi S."/>
            <person name="Morin E."/>
            <person name="Drula E."/>
            <person name="Courty P.E."/>
            <person name="Kohler A."/>
            <person name="Kuo A."/>
            <person name="LaButti K."/>
            <person name="Pangilinan J."/>
            <person name="Lipzen A."/>
            <person name="Riley R."/>
            <person name="Andreopoulos W."/>
            <person name="He G."/>
            <person name="Johnson J."/>
            <person name="Nolan M."/>
            <person name="Tritt A."/>
            <person name="Barry K.W."/>
            <person name="Grigoriev I.V."/>
            <person name="Nagy L.G."/>
            <person name="Hibbett D."/>
            <person name="Henrissat B."/>
            <person name="Matheny P.B."/>
            <person name="Labbe J."/>
            <person name="Martin F.M."/>
        </authorList>
    </citation>
    <scope>NUCLEOTIDE SEQUENCE</scope>
    <source>
        <strain evidence="2">BPL690</strain>
    </source>
</reference>
<name>A0AAD4MAH5_9AGAM</name>
<proteinExistence type="predicted"/>
<protein>
    <submittedName>
        <fullName evidence="2">Uncharacterized protein</fullName>
    </submittedName>
</protein>
<dbReference type="Proteomes" id="UP001203297">
    <property type="component" value="Unassembled WGS sequence"/>
</dbReference>
<comment type="caution">
    <text evidence="2">The sequence shown here is derived from an EMBL/GenBank/DDBJ whole genome shotgun (WGS) entry which is preliminary data.</text>
</comment>
<evidence type="ECO:0000256" key="1">
    <source>
        <dbReference type="SAM" id="MobiDB-lite"/>
    </source>
</evidence>